<dbReference type="CDD" id="cd07989">
    <property type="entry name" value="LPLAT_AGPAT-like"/>
    <property type="match status" value="1"/>
</dbReference>
<keyword evidence="9" id="KW-1185">Reference proteome</keyword>
<reference evidence="8 9" key="1">
    <citation type="submission" date="2019-03" db="EMBL/GenBank/DDBJ databases">
        <title>Genome sequence of Thiobacillaceae bacterium LSR1, a sulfur-oxidizing bacterium isolated from freshwater sediment.</title>
        <authorList>
            <person name="Li S."/>
        </authorList>
    </citation>
    <scope>NUCLEOTIDE SEQUENCE [LARGE SCALE GENOMIC DNA]</scope>
    <source>
        <strain evidence="8 9">LSR1</strain>
    </source>
</reference>
<evidence type="ECO:0000313" key="8">
    <source>
        <dbReference type="EMBL" id="TCJ14930.1"/>
    </source>
</evidence>
<protein>
    <submittedName>
        <fullName evidence="8">1-acyl-sn-glycerol-3-phosphate acyltransferase</fullName>
    </submittedName>
</protein>
<sequence>MPSLAANLRQIRLAGHLLAGVATVLFLFPFLDRGEREKRLVRWAAGLLAVVGVRIAVKGRPPAVRGGGALIVANHVSWLDIHVIHSLLPARFISKAEVRDWPVIGWLADKAGGTLFLERTRKSDARRMNELMAGHLRDGDCLALFPEGTTSDGGGLLPFYPGLFQPAVAAEAAVWPARIRYLDAQGGHSTAAAYFGDMSLLTSVRNITRASGLVAEIEFLPAIAARGLGRKELAARAESAIRAALVAGAPGSAPGTDGCLQAGSR</sequence>
<proteinExistence type="predicted"/>
<evidence type="ECO:0000256" key="2">
    <source>
        <dbReference type="ARBA" id="ARBA00022516"/>
    </source>
</evidence>
<dbReference type="PANTHER" id="PTHR10434">
    <property type="entry name" value="1-ACYL-SN-GLYCEROL-3-PHOSPHATE ACYLTRANSFERASE"/>
    <property type="match status" value="1"/>
</dbReference>
<evidence type="ECO:0000256" key="3">
    <source>
        <dbReference type="ARBA" id="ARBA00022679"/>
    </source>
</evidence>
<dbReference type="Proteomes" id="UP000295443">
    <property type="component" value="Unassembled WGS sequence"/>
</dbReference>
<comment type="pathway">
    <text evidence="1">Lipid metabolism.</text>
</comment>
<keyword evidence="6" id="KW-1133">Transmembrane helix</keyword>
<evidence type="ECO:0000313" key="9">
    <source>
        <dbReference type="Proteomes" id="UP000295443"/>
    </source>
</evidence>
<evidence type="ECO:0000256" key="4">
    <source>
        <dbReference type="ARBA" id="ARBA00023098"/>
    </source>
</evidence>
<dbReference type="EMBL" id="SJZB01000032">
    <property type="protein sequence ID" value="TCJ14930.1"/>
    <property type="molecule type" value="Genomic_DNA"/>
</dbReference>
<dbReference type="RefSeq" id="WP_131446616.1">
    <property type="nucleotide sequence ID" value="NZ_SJZB01000032.1"/>
</dbReference>
<keyword evidence="4" id="KW-0443">Lipid metabolism</keyword>
<dbReference type="OrthoDB" id="9806880at2"/>
<dbReference type="InterPro" id="IPR002123">
    <property type="entry name" value="Plipid/glycerol_acylTrfase"/>
</dbReference>
<evidence type="ECO:0000256" key="5">
    <source>
        <dbReference type="ARBA" id="ARBA00023315"/>
    </source>
</evidence>
<evidence type="ECO:0000259" key="7">
    <source>
        <dbReference type="SMART" id="SM00563"/>
    </source>
</evidence>
<dbReference type="Pfam" id="PF01553">
    <property type="entry name" value="Acyltransferase"/>
    <property type="match status" value="1"/>
</dbReference>
<accession>A0A4R1BCY1</accession>
<dbReference type="GO" id="GO:0006654">
    <property type="term" value="P:phosphatidic acid biosynthetic process"/>
    <property type="evidence" value="ECO:0007669"/>
    <property type="project" value="TreeGrafter"/>
</dbReference>
<keyword evidence="3 8" id="KW-0808">Transferase</keyword>
<name>A0A4R1BCY1_9PROT</name>
<evidence type="ECO:0000256" key="1">
    <source>
        <dbReference type="ARBA" id="ARBA00005189"/>
    </source>
</evidence>
<dbReference type="SUPFAM" id="SSF69593">
    <property type="entry name" value="Glycerol-3-phosphate (1)-acyltransferase"/>
    <property type="match status" value="1"/>
</dbReference>
<dbReference type="GO" id="GO:0003841">
    <property type="term" value="F:1-acylglycerol-3-phosphate O-acyltransferase activity"/>
    <property type="evidence" value="ECO:0007669"/>
    <property type="project" value="TreeGrafter"/>
</dbReference>
<keyword evidence="2" id="KW-0444">Lipid biosynthesis</keyword>
<keyword evidence="5 8" id="KW-0012">Acyltransferase</keyword>
<organism evidence="8 9">
    <name type="scientific">Parasulfuritortus cantonensis</name>
    <dbReference type="NCBI Taxonomy" id="2528202"/>
    <lineage>
        <taxon>Bacteria</taxon>
        <taxon>Pseudomonadati</taxon>
        <taxon>Pseudomonadota</taxon>
        <taxon>Betaproteobacteria</taxon>
        <taxon>Nitrosomonadales</taxon>
        <taxon>Thiobacillaceae</taxon>
        <taxon>Parasulfuritortus</taxon>
    </lineage>
</organism>
<feature type="domain" description="Phospholipid/glycerol acyltransferase" evidence="7">
    <location>
        <begin position="69"/>
        <end position="182"/>
    </location>
</feature>
<dbReference type="AlphaFoldDB" id="A0A4R1BCY1"/>
<gene>
    <name evidence="8" type="ORF">EZJ19_08575</name>
</gene>
<keyword evidence="6" id="KW-0472">Membrane</keyword>
<dbReference type="SMART" id="SM00563">
    <property type="entry name" value="PlsC"/>
    <property type="match status" value="1"/>
</dbReference>
<comment type="caution">
    <text evidence="8">The sequence shown here is derived from an EMBL/GenBank/DDBJ whole genome shotgun (WGS) entry which is preliminary data.</text>
</comment>
<keyword evidence="6" id="KW-0812">Transmembrane</keyword>
<feature type="transmembrane region" description="Helical" evidence="6">
    <location>
        <begin position="13"/>
        <end position="31"/>
    </location>
</feature>
<evidence type="ECO:0000256" key="6">
    <source>
        <dbReference type="SAM" id="Phobius"/>
    </source>
</evidence>
<dbReference type="PANTHER" id="PTHR10434:SF64">
    <property type="entry name" value="1-ACYL-SN-GLYCEROL-3-PHOSPHATE ACYLTRANSFERASE-RELATED"/>
    <property type="match status" value="1"/>
</dbReference>